<gene>
    <name evidence="2" type="ORF">IX38_16855</name>
</gene>
<dbReference type="Proteomes" id="UP000028703">
    <property type="component" value="Unassembled WGS sequence"/>
</dbReference>
<organism evidence="2 3">
    <name type="scientific">Chryseobacterium luteum</name>
    <dbReference type="NCBI Taxonomy" id="421531"/>
    <lineage>
        <taxon>Bacteria</taxon>
        <taxon>Pseudomonadati</taxon>
        <taxon>Bacteroidota</taxon>
        <taxon>Flavobacteriia</taxon>
        <taxon>Flavobacteriales</taxon>
        <taxon>Weeksellaceae</taxon>
        <taxon>Chryseobacterium group</taxon>
        <taxon>Chryseobacterium</taxon>
    </lineage>
</organism>
<protein>
    <recommendedName>
        <fullName evidence="4">IgGFc-binding protein N-terminal domain-containing protein</fullName>
    </recommendedName>
</protein>
<feature type="chain" id="PRO_5001800774" description="IgGFc-binding protein N-terminal domain-containing protein" evidence="1">
    <location>
        <begin position="33"/>
        <end position="1284"/>
    </location>
</feature>
<sequence>MMNINQLKQKGDCFFRKAALLLALVGSITAFSQDAAVAPTNGYVENPLVPAEVFKIPWITGGGNGTGGSAMHFDTVTAPAVTGWVDTPKIVDNNLAITDYAQYSSSVAALATPYTTTPVSVSDGNTYNTTPFTGYRIGVNVSRTTTGFTAASLGNIIIKTYFGTSTTPVETSASLGWAVIGTTDVSFFAHKPFDRVEVQLTSIGTGIGTLNQRIHNVYFQRYTRTGGGYDTVGSKVVTCNAQIPLTGRGVTANGYANILGVPIGAGIIPGLITALEDEKPGSHGFLPYFSPGLATYSGKLEDNGVVYPAGTFGGGVYQLNAVTGGLNVRKTLRFFKNGSQVGPSIVNDEFLSVEASGSLLTVGAISPYDFDAIEFEIQTNFSAALGALEIYYPIVQRFCNADITCGAPVSLISGEVTPGGAQNHPVYAKVIGISVGSATIGNPGINNVQRVIDTDLSNYAEIGAATGGTLWSNYGISVVSRQTMDGSDPNNITNIDRGYPDGTFAGFEIQDDDFAKANVAKNFIISTYKNGFEVGRYSTTNVLGANLFTPNNGKYIIGFKSKAFDEVRITVEAIGTVQAGSSTKVYRAVIEKFCPSTAQACNVITNLKRGVDASHPNDYPVFIDAANTGVEGLATADTYFKDLNNIVANTTSPAKLYTVFGGVTNASVAVQDGSKAIGNPGDPTYELYPAGTFAGFDVEFPTLVAAELFGSTITITTLKADGTVADSAVMNSSFFGVHTSIGNSTNNRQILGFASDVPFSGVKFTVNKVASGNMGVINIYSAVIQRFCATPVIQCNEIENISVPKYPLYINGERTGVTAFIDGNSSVSESQKAIDNDPNSYAAMQLGASVGSGLAFSVANGFGDFPKDTYIGFDISTLDIAQASTFESNKIELYKDGILVQTSTGTQLAGGLSTAAVTGGFQRLVIGTVAHVPFDEVRYVISRAAGASAGEIRIHNVVARDFSPTSTTTCPLVLQCDGTYVLTDGPTIITSPTIPAVIEYANTGYEGLAAAGYGIDHVWNAVSPDPEDVATIHLPAVAGVTGSISIAIPKVTLPPGTFAGFTVDKDNFPFSGGFLPNVTVTTYLNGQYREHRSGGALIDFSFFTQWFGTNTNIYTPGFQTTLSFDEVKISIGSAVSLGDQTLKVYSAYIDTRTSVVTVPGDGYTPIVCTNGACYKPGIAATAGNPALISKIGISSLLRAGSQNSDNWPAVRNGAWLALESRTKGFVVNRMDFNSSGNPVGIPVADFIEGMLVYDTTNKCMKMYTSKDGGSTFGWFCISTQACPD</sequence>
<keyword evidence="1" id="KW-0732">Signal</keyword>
<evidence type="ECO:0000256" key="1">
    <source>
        <dbReference type="SAM" id="SignalP"/>
    </source>
</evidence>
<name>A0A085ZBC1_9FLAO</name>
<proteinExistence type="predicted"/>
<dbReference type="OrthoDB" id="2582440at2"/>
<dbReference type="RefSeq" id="WP_034706639.1">
    <property type="nucleotide sequence ID" value="NZ_JPRO01000015.1"/>
</dbReference>
<accession>A0A085ZBC1</accession>
<dbReference type="eggNOG" id="COG3291">
    <property type="taxonomic scope" value="Bacteria"/>
</dbReference>
<evidence type="ECO:0008006" key="4">
    <source>
        <dbReference type="Google" id="ProtNLM"/>
    </source>
</evidence>
<feature type="signal peptide" evidence="1">
    <location>
        <begin position="1"/>
        <end position="32"/>
    </location>
</feature>
<reference evidence="2 3" key="1">
    <citation type="submission" date="2014-07" db="EMBL/GenBank/DDBJ databases">
        <title>Genome of Chryseobacterium luteum DSM 18605.</title>
        <authorList>
            <person name="Stropko S.J."/>
            <person name="Pipes S.E."/>
            <person name="Newman J.D."/>
        </authorList>
    </citation>
    <scope>NUCLEOTIDE SEQUENCE [LARGE SCALE GENOMIC DNA]</scope>
    <source>
        <strain evidence="2 3">DSM 18605</strain>
    </source>
</reference>
<dbReference type="EMBL" id="JPRO01000015">
    <property type="protein sequence ID" value="KFF01735.1"/>
    <property type="molecule type" value="Genomic_DNA"/>
</dbReference>
<evidence type="ECO:0000313" key="3">
    <source>
        <dbReference type="Proteomes" id="UP000028703"/>
    </source>
</evidence>
<evidence type="ECO:0000313" key="2">
    <source>
        <dbReference type="EMBL" id="KFF01735.1"/>
    </source>
</evidence>
<dbReference type="STRING" id="421531.IX38_16855"/>
<keyword evidence="3" id="KW-1185">Reference proteome</keyword>
<comment type="caution">
    <text evidence="2">The sequence shown here is derived from an EMBL/GenBank/DDBJ whole genome shotgun (WGS) entry which is preliminary data.</text>
</comment>